<evidence type="ECO:0000313" key="9">
    <source>
        <dbReference type="EnsemblPlants" id="EMT25886"/>
    </source>
</evidence>
<dbReference type="AlphaFoldDB" id="M8CQG3"/>
<dbReference type="ExpressionAtlas" id="M8CQG3">
    <property type="expression patterns" value="baseline"/>
</dbReference>
<dbReference type="Gene3D" id="3.30.200.20">
    <property type="entry name" value="Phosphorylase Kinase, domain 1"/>
    <property type="match status" value="1"/>
</dbReference>
<dbReference type="FunFam" id="3.80.10.10:FF:000095">
    <property type="entry name" value="LRR receptor-like serine/threonine-protein kinase GSO1"/>
    <property type="match status" value="1"/>
</dbReference>
<evidence type="ECO:0000256" key="6">
    <source>
        <dbReference type="ARBA" id="ARBA00022989"/>
    </source>
</evidence>
<dbReference type="GO" id="GO:0005886">
    <property type="term" value="C:plasma membrane"/>
    <property type="evidence" value="ECO:0007669"/>
    <property type="project" value="UniProtKB-SubCell"/>
</dbReference>
<dbReference type="Pfam" id="PF08263">
    <property type="entry name" value="LRRNT_2"/>
    <property type="match status" value="1"/>
</dbReference>
<evidence type="ECO:0000256" key="4">
    <source>
        <dbReference type="ARBA" id="ARBA00022692"/>
    </source>
</evidence>
<dbReference type="InterPro" id="IPR052595">
    <property type="entry name" value="LRRC69/RLP"/>
</dbReference>
<dbReference type="PANTHER" id="PTHR48057">
    <property type="entry name" value="LEUCINE-RICH REPEAT SERINE/THREONINE-PROTEIN KINASE 1"/>
    <property type="match status" value="1"/>
</dbReference>
<dbReference type="Gene3D" id="3.80.10.10">
    <property type="entry name" value="Ribonuclease Inhibitor"/>
    <property type="match status" value="3"/>
</dbReference>
<name>M8CQG3_AEGTA</name>
<sequence length="650" mass="72273">MANNYCVSFLLFFTALISLLPKSYPESTNQYSDEHQILLGLKRYWGSSTVLGRWNSISSDHCRWGGLTCTKGEVTAISLPQQTLMKPIPPSLCLLKNLAYLDLSYNNFSTSFPTILYNCSNLKYLDLSNNAFGGKLAADINSLSAKLEHLNLSSNRIMGEIPPSIGWFPKLKSLILDTNQFDGSYPVQDISNLANLEMLTLADNPFLPAPFPVEFGMNMTGEIPESVSSLTELSLLAVTNNMLQGTIPTWVWQHKKLQYLYMFNNGLTGEISSSVTAVNLVELDVSSNNLTGSIPDDFGKLINLTLLFLYTNQLHGSIPPSIGLLPNLRDIQLFENMLTSSLPLELGRHSPLVNLEVCDNNLSGELPADLCFNRKLNDIVVFNNNFSGKLPESLDGCYLLNNLMLYNNHFTGEFTKSIWSVVKNQLTTDMIQNNNFSGTFPTQLQWNFSRIEMSNNRFSGPIPTLAGKMKVFRVVNNLLSGKIPWDLTGISQVEELDLSGNQINGSIPMAIGVLKLKALNLSGNQISVGGFLLLKRKKNSQDHLSWKLTQFHALHFTEYNVLSGLCEMNWIGSGRSGNVYRICVVDGEGGSRMVAVKKIWNAQNLDNKLEKDFLAEVQILGEIRHTTSCSAASQAQRQRFLSTSTWKTVA</sequence>
<dbReference type="InterPro" id="IPR017441">
    <property type="entry name" value="Protein_kinase_ATP_BS"/>
</dbReference>
<evidence type="ECO:0000256" key="5">
    <source>
        <dbReference type="ARBA" id="ARBA00022737"/>
    </source>
</evidence>
<protein>
    <submittedName>
        <fullName evidence="9">Receptor-like protein kinase HSL1</fullName>
    </submittedName>
</protein>
<keyword evidence="4" id="KW-0812">Transmembrane</keyword>
<dbReference type="InterPro" id="IPR001611">
    <property type="entry name" value="Leu-rich_rpt"/>
</dbReference>
<feature type="domain" description="Leucine-rich repeat-containing N-terminal plant-type" evidence="8">
    <location>
        <begin position="33"/>
        <end position="70"/>
    </location>
</feature>
<reference evidence="9" key="1">
    <citation type="submission" date="2015-06" db="UniProtKB">
        <authorList>
            <consortium name="EnsemblPlants"/>
        </authorList>
    </citation>
    <scope>IDENTIFICATION</scope>
</reference>
<dbReference type="InterPro" id="IPR032675">
    <property type="entry name" value="LRR_dom_sf"/>
</dbReference>
<comment type="subcellular location">
    <subcellularLocation>
        <location evidence="1">Cell membrane</location>
        <topology evidence="1">Single-pass membrane protein</topology>
    </subcellularLocation>
</comment>
<dbReference type="PROSITE" id="PS51450">
    <property type="entry name" value="LRR"/>
    <property type="match status" value="2"/>
</dbReference>
<evidence type="ECO:0000256" key="7">
    <source>
        <dbReference type="ARBA" id="ARBA00023136"/>
    </source>
</evidence>
<keyword evidence="7" id="KW-0472">Membrane</keyword>
<dbReference type="PANTHER" id="PTHR48057:SF20">
    <property type="entry name" value="LEUCINE-RICH REPEAT-CONTAINING N-TERMINAL PLANT-TYPE DOMAIN-CONTAINING PROTEIN"/>
    <property type="match status" value="1"/>
</dbReference>
<dbReference type="SUPFAM" id="SSF56112">
    <property type="entry name" value="Protein kinase-like (PK-like)"/>
    <property type="match status" value="1"/>
</dbReference>
<proteinExistence type="predicted"/>
<keyword evidence="6" id="KW-1133">Transmembrane helix</keyword>
<dbReference type="SUPFAM" id="SSF52058">
    <property type="entry name" value="L domain-like"/>
    <property type="match status" value="2"/>
</dbReference>
<dbReference type="FunFam" id="3.80.10.10:FF:000228">
    <property type="entry name" value="Leucine-rich repeat receptor-like serine/threonine-protein kinase BAM1"/>
    <property type="match status" value="1"/>
</dbReference>
<keyword evidence="2" id="KW-1003">Cell membrane</keyword>
<evidence type="ECO:0000256" key="3">
    <source>
        <dbReference type="ARBA" id="ARBA00022614"/>
    </source>
</evidence>
<keyword evidence="3" id="KW-0433">Leucine-rich repeat</keyword>
<dbReference type="InterPro" id="IPR013210">
    <property type="entry name" value="LRR_N_plant-typ"/>
</dbReference>
<dbReference type="EnsemblPlants" id="EMT25886">
    <property type="protein sequence ID" value="EMT25886"/>
    <property type="gene ID" value="F775_14731"/>
</dbReference>
<dbReference type="Pfam" id="PF00560">
    <property type="entry name" value="LRR_1"/>
    <property type="match status" value="5"/>
</dbReference>
<dbReference type="InterPro" id="IPR011009">
    <property type="entry name" value="Kinase-like_dom_sf"/>
</dbReference>
<organism evidence="9">
    <name type="scientific">Aegilops tauschii</name>
    <name type="common">Tausch's goatgrass</name>
    <name type="synonym">Aegilops squarrosa</name>
    <dbReference type="NCBI Taxonomy" id="37682"/>
    <lineage>
        <taxon>Eukaryota</taxon>
        <taxon>Viridiplantae</taxon>
        <taxon>Streptophyta</taxon>
        <taxon>Embryophyta</taxon>
        <taxon>Tracheophyta</taxon>
        <taxon>Spermatophyta</taxon>
        <taxon>Magnoliopsida</taxon>
        <taxon>Liliopsida</taxon>
        <taxon>Poales</taxon>
        <taxon>Poaceae</taxon>
        <taxon>BOP clade</taxon>
        <taxon>Pooideae</taxon>
        <taxon>Triticodae</taxon>
        <taxon>Triticeae</taxon>
        <taxon>Triticinae</taxon>
        <taxon>Aegilops</taxon>
    </lineage>
</organism>
<dbReference type="GO" id="GO:0005524">
    <property type="term" value="F:ATP binding"/>
    <property type="evidence" value="ECO:0007669"/>
    <property type="project" value="UniProtKB-UniRule"/>
</dbReference>
<keyword evidence="5" id="KW-0677">Repeat</keyword>
<dbReference type="Pfam" id="PF13516">
    <property type="entry name" value="LRR_6"/>
    <property type="match status" value="1"/>
</dbReference>
<accession>M8CQG3</accession>
<dbReference type="PROSITE" id="PS00107">
    <property type="entry name" value="PROTEIN_KINASE_ATP"/>
    <property type="match status" value="1"/>
</dbReference>
<evidence type="ECO:0000256" key="2">
    <source>
        <dbReference type="ARBA" id="ARBA00022475"/>
    </source>
</evidence>
<evidence type="ECO:0000256" key="1">
    <source>
        <dbReference type="ARBA" id="ARBA00004162"/>
    </source>
</evidence>
<evidence type="ECO:0000259" key="8">
    <source>
        <dbReference type="Pfam" id="PF08263"/>
    </source>
</evidence>